<name>A0A438JLF6_VITVI</name>
<evidence type="ECO:0008006" key="3">
    <source>
        <dbReference type="Google" id="ProtNLM"/>
    </source>
</evidence>
<dbReference type="AlphaFoldDB" id="A0A438JLF6"/>
<evidence type="ECO:0000313" key="1">
    <source>
        <dbReference type="EMBL" id="RVX09801.1"/>
    </source>
</evidence>
<organism evidence="1 2">
    <name type="scientific">Vitis vinifera</name>
    <name type="common">Grape</name>
    <dbReference type="NCBI Taxonomy" id="29760"/>
    <lineage>
        <taxon>Eukaryota</taxon>
        <taxon>Viridiplantae</taxon>
        <taxon>Streptophyta</taxon>
        <taxon>Embryophyta</taxon>
        <taxon>Tracheophyta</taxon>
        <taxon>Spermatophyta</taxon>
        <taxon>Magnoliopsida</taxon>
        <taxon>eudicotyledons</taxon>
        <taxon>Gunneridae</taxon>
        <taxon>Pentapetalae</taxon>
        <taxon>rosids</taxon>
        <taxon>Vitales</taxon>
        <taxon>Vitaceae</taxon>
        <taxon>Viteae</taxon>
        <taxon>Vitis</taxon>
    </lineage>
</organism>
<proteinExistence type="predicted"/>
<dbReference type="Proteomes" id="UP000288805">
    <property type="component" value="Unassembled WGS sequence"/>
</dbReference>
<dbReference type="EMBL" id="QGNW01000036">
    <property type="protein sequence ID" value="RVX09801.1"/>
    <property type="molecule type" value="Genomic_DNA"/>
</dbReference>
<protein>
    <recommendedName>
        <fullName evidence="3">Reverse transcriptase domain-containing protein</fullName>
    </recommendedName>
</protein>
<sequence length="108" mass="11766">MDVLLRYGRGVFDQKWVRCKEVGEKIQKGRERLLIGNKGEGRGGEGEEVSHLLFAGGLKINLGKSELIPIGGVDFVQELISELGCKEGKLPSIYLGLPLGATFRLVAI</sequence>
<gene>
    <name evidence="1" type="ORF">CK203_012875</name>
</gene>
<evidence type="ECO:0000313" key="2">
    <source>
        <dbReference type="Proteomes" id="UP000288805"/>
    </source>
</evidence>
<comment type="caution">
    <text evidence="1">The sequence shown here is derived from an EMBL/GenBank/DDBJ whole genome shotgun (WGS) entry which is preliminary data.</text>
</comment>
<reference evidence="1 2" key="1">
    <citation type="journal article" date="2018" name="PLoS Genet.">
        <title>Population sequencing reveals clonal diversity and ancestral inbreeding in the grapevine cultivar Chardonnay.</title>
        <authorList>
            <person name="Roach M.J."/>
            <person name="Johnson D.L."/>
            <person name="Bohlmann J."/>
            <person name="van Vuuren H.J."/>
            <person name="Jones S.J."/>
            <person name="Pretorius I.S."/>
            <person name="Schmidt S.A."/>
            <person name="Borneman A.R."/>
        </authorList>
    </citation>
    <scope>NUCLEOTIDE SEQUENCE [LARGE SCALE GENOMIC DNA]</scope>
    <source>
        <strain evidence="2">cv. Chardonnay</strain>
        <tissue evidence="1">Leaf</tissue>
    </source>
</reference>
<accession>A0A438JLF6</accession>